<protein>
    <submittedName>
        <fullName evidence="1">Uncharacterized protein</fullName>
    </submittedName>
</protein>
<organism evidence="1 2">
    <name type="scientific">Pseudomonas typographi</name>
    <dbReference type="NCBI Taxonomy" id="2715964"/>
    <lineage>
        <taxon>Bacteria</taxon>
        <taxon>Pseudomonadati</taxon>
        <taxon>Pseudomonadota</taxon>
        <taxon>Gammaproteobacteria</taxon>
        <taxon>Pseudomonadales</taxon>
        <taxon>Pseudomonadaceae</taxon>
        <taxon>Pseudomonas</taxon>
    </lineage>
</organism>
<reference evidence="1 2" key="1">
    <citation type="journal article" date="2020" name="Insects">
        <title>Bacteria Belonging to Pseudomonas typographi sp. nov. from the Bark Beetle Ips typographus Have Genomic Potential to Aid in the Host Ecology.</title>
        <authorList>
            <person name="Peral-Aranega E."/>
            <person name="Saati-Santamaria Z."/>
            <person name="Kolarik M."/>
            <person name="Rivas R."/>
            <person name="Garcia-Fraile P."/>
        </authorList>
    </citation>
    <scope>NUCLEOTIDE SEQUENCE [LARGE SCALE GENOMIC DNA]</scope>
    <source>
        <strain evidence="1 2">CA3A</strain>
    </source>
</reference>
<sequence>MQPTAQLFDFVRYRQRRQAQRNAQLMWAMYAAQASLALFTLGQLKADPNGRQARP</sequence>
<dbReference type="RefSeq" id="WP_190417241.1">
    <property type="nucleotide sequence ID" value="NZ_JAAOCA010000003.1"/>
</dbReference>
<dbReference type="EMBL" id="JAAOCA010000003">
    <property type="protein sequence ID" value="MBD1597693.1"/>
    <property type="molecule type" value="Genomic_DNA"/>
</dbReference>
<evidence type="ECO:0000313" key="2">
    <source>
        <dbReference type="Proteomes" id="UP000805841"/>
    </source>
</evidence>
<proteinExistence type="predicted"/>
<accession>A0ABR7YWW1</accession>
<dbReference type="Proteomes" id="UP000805841">
    <property type="component" value="Unassembled WGS sequence"/>
</dbReference>
<evidence type="ECO:0000313" key="1">
    <source>
        <dbReference type="EMBL" id="MBD1597693.1"/>
    </source>
</evidence>
<name>A0ABR7YWW1_9PSED</name>
<comment type="caution">
    <text evidence="1">The sequence shown here is derived from an EMBL/GenBank/DDBJ whole genome shotgun (WGS) entry which is preliminary data.</text>
</comment>
<gene>
    <name evidence="1" type="ORF">HAQ05_03055</name>
</gene>
<keyword evidence="2" id="KW-1185">Reference proteome</keyword>